<dbReference type="InterPro" id="IPR010371">
    <property type="entry name" value="YBR137W-like"/>
</dbReference>
<reference evidence="1 2" key="1">
    <citation type="submission" date="2018-08" db="EMBL/GenBank/DDBJ databases">
        <title>A genome reference for cultivated species of the human gut microbiota.</title>
        <authorList>
            <person name="Zou Y."/>
            <person name="Xue W."/>
            <person name="Luo G."/>
        </authorList>
    </citation>
    <scope>NUCLEOTIDE SEQUENCE [LARGE SCALE GENOMIC DNA]</scope>
    <source>
        <strain evidence="1 2">TF08-11</strain>
    </source>
</reference>
<gene>
    <name evidence="1" type="ORF">DXC78_05415</name>
</gene>
<organism evidence="1 2">
    <name type="scientific">Faecalicoccus pleomorphus</name>
    <dbReference type="NCBI Taxonomy" id="1323"/>
    <lineage>
        <taxon>Bacteria</taxon>
        <taxon>Bacillati</taxon>
        <taxon>Bacillota</taxon>
        <taxon>Erysipelotrichia</taxon>
        <taxon>Erysipelotrichales</taxon>
        <taxon>Erysipelotrichaceae</taxon>
        <taxon>Faecalicoccus</taxon>
    </lineage>
</organism>
<comment type="caution">
    <text evidence="1">The sequence shown here is derived from an EMBL/GenBank/DDBJ whole genome shotgun (WGS) entry which is preliminary data.</text>
</comment>
<dbReference type="GO" id="GO:0072380">
    <property type="term" value="C:TRC complex"/>
    <property type="evidence" value="ECO:0007669"/>
    <property type="project" value="TreeGrafter"/>
</dbReference>
<evidence type="ECO:0000313" key="1">
    <source>
        <dbReference type="EMBL" id="RGD76654.1"/>
    </source>
</evidence>
<evidence type="ECO:0000313" key="2">
    <source>
        <dbReference type="Proteomes" id="UP000260721"/>
    </source>
</evidence>
<protein>
    <recommendedName>
        <fullName evidence="3">Heme-degrading domain-containing protein</fullName>
    </recommendedName>
</protein>
<dbReference type="Pfam" id="PF03928">
    <property type="entry name" value="HbpS-like"/>
    <property type="match status" value="1"/>
</dbReference>
<sequence>MDYRKYGDSLIMKTVILLSKVNCELMYQYGCKLHDFINSKGKNKYCIQIRLFDKIIYQYVNDACSMDNERWLNRKANSTLYFGMSTNDLYIKNKGSDENLIQKYGLERSKYTFTPGSIPIVLYEQGIVGCISVSGMLPEEDHGMIVDFFQSLNIQTEME</sequence>
<proteinExistence type="predicted"/>
<dbReference type="Proteomes" id="UP000260721">
    <property type="component" value="Unassembled WGS sequence"/>
</dbReference>
<dbReference type="PANTHER" id="PTHR28255">
    <property type="match status" value="1"/>
</dbReference>
<accession>A0A3E3E628</accession>
<dbReference type="PANTHER" id="PTHR28255:SF1">
    <property type="entry name" value="UPF0303 PROTEIN YBR137W"/>
    <property type="match status" value="1"/>
</dbReference>
<evidence type="ECO:0008006" key="3">
    <source>
        <dbReference type="Google" id="ProtNLM"/>
    </source>
</evidence>
<dbReference type="EMBL" id="QUSK01000010">
    <property type="protein sequence ID" value="RGD76654.1"/>
    <property type="molecule type" value="Genomic_DNA"/>
</dbReference>
<name>A0A3E3E628_9FIRM</name>
<dbReference type="SUPFAM" id="SSF143744">
    <property type="entry name" value="GlcG-like"/>
    <property type="match status" value="1"/>
</dbReference>
<dbReference type="GO" id="GO:0006620">
    <property type="term" value="P:post-translational protein targeting to endoplasmic reticulum membrane"/>
    <property type="evidence" value="ECO:0007669"/>
    <property type="project" value="TreeGrafter"/>
</dbReference>
<dbReference type="InterPro" id="IPR005624">
    <property type="entry name" value="PduO/GlcC-like"/>
</dbReference>
<dbReference type="AlphaFoldDB" id="A0A3E3E628"/>
<dbReference type="InterPro" id="IPR038084">
    <property type="entry name" value="PduO/GlcC-like_sf"/>
</dbReference>
<dbReference type="Gene3D" id="3.30.450.150">
    <property type="entry name" value="Haem-degrading domain"/>
    <property type="match status" value="1"/>
</dbReference>